<evidence type="ECO:0000259" key="3">
    <source>
        <dbReference type="Pfam" id="PF02719"/>
    </source>
</evidence>
<dbReference type="RefSeq" id="WP_338008855.1">
    <property type="nucleotide sequence ID" value="NZ_JAOPKB010000015.1"/>
</dbReference>
<dbReference type="CDD" id="cd05237">
    <property type="entry name" value="UDP_invert_4-6DH_SDR_e"/>
    <property type="match status" value="1"/>
</dbReference>
<name>A0ABT2QJ81_9EURY</name>
<dbReference type="EMBL" id="JAOPKB010000015">
    <property type="protein sequence ID" value="MCU4974976.1"/>
    <property type="molecule type" value="Genomic_DNA"/>
</dbReference>
<gene>
    <name evidence="4" type="ORF">OB955_19880</name>
</gene>
<comment type="similarity">
    <text evidence="1">Belongs to the polysaccharide synthase family.</text>
</comment>
<evidence type="ECO:0000256" key="1">
    <source>
        <dbReference type="ARBA" id="ARBA00007430"/>
    </source>
</evidence>
<dbReference type="SUPFAM" id="SSF51735">
    <property type="entry name" value="NAD(P)-binding Rossmann-fold domains"/>
    <property type="match status" value="1"/>
</dbReference>
<protein>
    <submittedName>
        <fullName evidence="4">Polysaccharide biosynthesis protein</fullName>
    </submittedName>
</protein>
<dbReference type="InterPro" id="IPR036291">
    <property type="entry name" value="NAD(P)-bd_dom_sf"/>
</dbReference>
<organism evidence="4 5">
    <name type="scientific">Natronoglomus mannanivorans</name>
    <dbReference type="NCBI Taxonomy" id="2979990"/>
    <lineage>
        <taxon>Archaea</taxon>
        <taxon>Methanobacteriati</taxon>
        <taxon>Methanobacteriota</taxon>
        <taxon>Stenosarchaea group</taxon>
        <taxon>Halobacteria</taxon>
        <taxon>Halobacteriales</taxon>
        <taxon>Natrialbaceae</taxon>
        <taxon>Natronoglomus</taxon>
    </lineage>
</organism>
<comment type="caution">
    <text evidence="4">The sequence shown here is derived from an EMBL/GenBank/DDBJ whole genome shotgun (WGS) entry which is preliminary data.</text>
</comment>
<dbReference type="Proteomes" id="UP001320972">
    <property type="component" value="Unassembled WGS sequence"/>
</dbReference>
<evidence type="ECO:0000313" key="4">
    <source>
        <dbReference type="EMBL" id="MCU4974976.1"/>
    </source>
</evidence>
<evidence type="ECO:0000256" key="2">
    <source>
        <dbReference type="SAM" id="MobiDB-lite"/>
    </source>
</evidence>
<feature type="compositionally biased region" description="Basic and acidic residues" evidence="2">
    <location>
        <begin position="341"/>
        <end position="359"/>
    </location>
</feature>
<dbReference type="InterPro" id="IPR051203">
    <property type="entry name" value="Polysaccharide_Synthase-Rel"/>
</dbReference>
<dbReference type="Gene3D" id="3.40.50.720">
    <property type="entry name" value="NAD(P)-binding Rossmann-like Domain"/>
    <property type="match status" value="1"/>
</dbReference>
<reference evidence="4 5" key="1">
    <citation type="submission" date="2022-09" db="EMBL/GenBank/DDBJ databases">
        <title>Enrichment on poylsaccharides allowed isolation of novel metabolic and taxonomic groups of Haloarchaea.</title>
        <authorList>
            <person name="Sorokin D.Y."/>
            <person name="Elcheninov A.G."/>
            <person name="Khizhniak T.V."/>
            <person name="Kolganova T.V."/>
            <person name="Kublanov I.V."/>
        </authorList>
    </citation>
    <scope>NUCLEOTIDE SEQUENCE [LARGE SCALE GENOMIC DNA]</scope>
    <source>
        <strain evidence="4 5">AArc-m2/3/4</strain>
    </source>
</reference>
<feature type="region of interest" description="Disordered" evidence="2">
    <location>
        <begin position="332"/>
        <end position="369"/>
    </location>
</feature>
<dbReference type="Pfam" id="PF02719">
    <property type="entry name" value="Polysacc_synt_2"/>
    <property type="match status" value="1"/>
</dbReference>
<sequence>MISGKNILLTGGAGSVGRALVPKILEQDPAVLRVLDNNEPGLAKVRSSIDDDRCRYLAGDVRDKDRLARAMEDIDIVIHTAAMKHVDVCEYNPFEAVKTNALGLQNVVDTAIDTNVQRVVFTSSDKAVNPANTMGTTKLLGEKLITAGNNHRGDRDLRFASVRFGNIINSSQSVIPIFTEQIRQGGPVTLTDERMTRFFLTYDDVFDLVSQAVTKMQGGEVFVYKMPAIRIEDLAEAMIETFAPEFGYDPSEIDVDVIGPRPGETFHEEIMTEREARRAYENDSMYAIQPEMDQFQADQNAAGFTESSDIVLSSENAAKLSKAEIVALLNENGALATTSGPKHDVKSESGTESEEKSVSFDEEAIIDQQ</sequence>
<dbReference type="PANTHER" id="PTHR43318:SF2">
    <property type="entry name" value="UDP-N-ACETYLGLUCOSAMINE 4,6-DEHYDRATASE (INVERTING)"/>
    <property type="match status" value="1"/>
</dbReference>
<feature type="domain" description="Polysaccharide biosynthesis protein CapD-like" evidence="3">
    <location>
        <begin position="7"/>
        <end position="289"/>
    </location>
</feature>
<dbReference type="InterPro" id="IPR003869">
    <property type="entry name" value="Polysac_CapD-like"/>
</dbReference>
<feature type="compositionally biased region" description="Acidic residues" evidence="2">
    <location>
        <begin position="360"/>
        <end position="369"/>
    </location>
</feature>
<dbReference type="PANTHER" id="PTHR43318">
    <property type="entry name" value="UDP-N-ACETYLGLUCOSAMINE 4,6-DEHYDRATASE"/>
    <property type="match status" value="1"/>
</dbReference>
<accession>A0ABT2QJ81</accession>
<proteinExistence type="inferred from homology"/>
<evidence type="ECO:0000313" key="5">
    <source>
        <dbReference type="Proteomes" id="UP001320972"/>
    </source>
</evidence>
<keyword evidence="5" id="KW-1185">Reference proteome</keyword>